<evidence type="ECO:0000256" key="3">
    <source>
        <dbReference type="ARBA" id="ARBA00022729"/>
    </source>
</evidence>
<keyword evidence="3" id="KW-0732">Signal</keyword>
<dbReference type="AlphaFoldDB" id="A0AA96WAZ7"/>
<accession>A0AA96WAZ7</accession>
<feature type="transmembrane region" description="Helical" evidence="4">
    <location>
        <begin position="65"/>
        <end position="82"/>
    </location>
</feature>
<evidence type="ECO:0000256" key="4">
    <source>
        <dbReference type="SAM" id="Phobius"/>
    </source>
</evidence>
<dbReference type="CDD" id="cd14750">
    <property type="entry name" value="PBP2_TMBP"/>
    <property type="match status" value="1"/>
</dbReference>
<dbReference type="PANTHER" id="PTHR43649:SF34">
    <property type="entry name" value="ABC TRANSPORTER PERIPLASMIC-BINDING PROTEIN YCJN-RELATED"/>
    <property type="match status" value="1"/>
</dbReference>
<name>A0AA96WAZ7_9CYAN</name>
<feature type="transmembrane region" description="Helical" evidence="4">
    <location>
        <begin position="41"/>
        <end position="59"/>
    </location>
</feature>
<keyword evidence="4" id="KW-0812">Transmembrane</keyword>
<dbReference type="RefSeq" id="WP_316433124.1">
    <property type="nucleotide sequence ID" value="NZ_CP053586.1"/>
</dbReference>
<dbReference type="InterPro" id="IPR050490">
    <property type="entry name" value="Bact_solute-bd_prot1"/>
</dbReference>
<proteinExistence type="inferred from homology"/>
<keyword evidence="2" id="KW-0813">Transport</keyword>
<gene>
    <name evidence="5" type="ORF">HJG54_02335</name>
</gene>
<keyword evidence="4" id="KW-0472">Membrane</keyword>
<reference evidence="5" key="1">
    <citation type="submission" date="2020-05" db="EMBL/GenBank/DDBJ databases">
        <authorList>
            <person name="Zhu T."/>
            <person name="Keshari N."/>
            <person name="Lu X."/>
        </authorList>
    </citation>
    <scope>NUCLEOTIDE SEQUENCE</scope>
    <source>
        <strain evidence="5">NK1-12</strain>
    </source>
</reference>
<dbReference type="SUPFAM" id="SSF53850">
    <property type="entry name" value="Periplasmic binding protein-like II"/>
    <property type="match status" value="1"/>
</dbReference>
<dbReference type="Pfam" id="PF13416">
    <property type="entry name" value="SBP_bac_8"/>
    <property type="match status" value="1"/>
</dbReference>
<dbReference type="InterPro" id="IPR006059">
    <property type="entry name" value="SBP"/>
</dbReference>
<evidence type="ECO:0000256" key="2">
    <source>
        <dbReference type="ARBA" id="ARBA00022448"/>
    </source>
</evidence>
<evidence type="ECO:0000313" key="5">
    <source>
        <dbReference type="EMBL" id="WNZ21818.1"/>
    </source>
</evidence>
<protein>
    <submittedName>
        <fullName evidence="5">ABC transporter substrate-binding protein</fullName>
    </submittedName>
</protein>
<sequence length="542" mass="61446">MEQFFETARPLVTYIGPLVLFVLGALWALDQHNSRFESKLAAVSALVALALLLNLNSYVILDYAVSLGLVAITALVIVQLMRKHPSYGQNWRQNWLIWLVILLGGLASLWLFGHYYQQDIRNVTIKVMLSTEPAPETLDQRRSADWEQRTAERFGQKTGAQVMIIPAPANATQRLEAYLKQFDAPQHIDHWRTNPINDVDVFTIDLAWTGIMQQYAADLTSALQEVQKQFIPAITVNNTINGKLVAIPWHIDIGLLYYRKDLLKKYDIPEPPRTWSDLETAARVIQQGERETNPYFWGFIWQGKAYEGLTCNALEWQASNGNPTIINSKGEANLNNLQTIAAFERARNWIGDISPPNSTSFDEGKTFDTWMEGNAAFMRNWPYAYRASQEASWAAEGDRVGVTLLPQGDGMNARPAATLGGWQLIVNAETRHKQKKAAIEFVRFLTQKETQKDLAIATGKLPVWNALYEDQTMLRELNFPKNLDLRESITNAVTRISPQIVESYPAISKAYFEEVHKLLKGEKPAEAAVRDIEIKLQQELSR</sequence>
<dbReference type="Gene3D" id="3.40.190.10">
    <property type="entry name" value="Periplasmic binding protein-like II"/>
    <property type="match status" value="2"/>
</dbReference>
<evidence type="ECO:0000256" key="1">
    <source>
        <dbReference type="ARBA" id="ARBA00008520"/>
    </source>
</evidence>
<organism evidence="5">
    <name type="scientific">Leptolyngbya sp. NK1-12</name>
    <dbReference type="NCBI Taxonomy" id="2547451"/>
    <lineage>
        <taxon>Bacteria</taxon>
        <taxon>Bacillati</taxon>
        <taxon>Cyanobacteriota</taxon>
        <taxon>Cyanophyceae</taxon>
        <taxon>Leptolyngbyales</taxon>
        <taxon>Leptolyngbyaceae</taxon>
        <taxon>Leptolyngbya group</taxon>
        <taxon>Leptolyngbya</taxon>
    </lineage>
</organism>
<feature type="transmembrane region" description="Helical" evidence="4">
    <location>
        <begin position="94"/>
        <end position="116"/>
    </location>
</feature>
<dbReference type="PANTHER" id="PTHR43649">
    <property type="entry name" value="ARABINOSE-BINDING PROTEIN-RELATED"/>
    <property type="match status" value="1"/>
</dbReference>
<keyword evidence="4" id="KW-1133">Transmembrane helix</keyword>
<dbReference type="EMBL" id="CP053586">
    <property type="protein sequence ID" value="WNZ21818.1"/>
    <property type="molecule type" value="Genomic_DNA"/>
</dbReference>
<feature type="transmembrane region" description="Helical" evidence="4">
    <location>
        <begin position="12"/>
        <end position="29"/>
    </location>
</feature>
<comment type="similarity">
    <text evidence="1">Belongs to the bacterial solute-binding protein 1 family.</text>
</comment>